<evidence type="ECO:0000256" key="11">
    <source>
        <dbReference type="SAM" id="Phobius"/>
    </source>
</evidence>
<dbReference type="PROSITE" id="PS00463">
    <property type="entry name" value="ZN2_CY6_FUNGAL_1"/>
    <property type="match status" value="1"/>
</dbReference>
<evidence type="ECO:0000256" key="1">
    <source>
        <dbReference type="ARBA" id="ARBA00004141"/>
    </source>
</evidence>
<feature type="transmembrane region" description="Helical" evidence="11">
    <location>
        <begin position="391"/>
        <end position="408"/>
    </location>
</feature>
<evidence type="ECO:0000256" key="10">
    <source>
        <dbReference type="SAM" id="MobiDB-lite"/>
    </source>
</evidence>
<keyword evidence="5" id="KW-0571">Peptide transport</keyword>
<dbReference type="GO" id="GO:0000981">
    <property type="term" value="F:DNA-binding transcription factor activity, RNA polymerase II-specific"/>
    <property type="evidence" value="ECO:0007669"/>
    <property type="project" value="InterPro"/>
</dbReference>
<dbReference type="Gene3D" id="4.10.240.10">
    <property type="entry name" value="Zn(2)-C6 fungal-type DNA-binding domain"/>
    <property type="match status" value="1"/>
</dbReference>
<evidence type="ECO:0000256" key="5">
    <source>
        <dbReference type="ARBA" id="ARBA00022856"/>
    </source>
</evidence>
<dbReference type="SUPFAM" id="SSF57701">
    <property type="entry name" value="Zn2/Cys6 DNA-binding domain"/>
    <property type="match status" value="1"/>
</dbReference>
<feature type="transmembrane region" description="Helical" evidence="11">
    <location>
        <begin position="146"/>
        <end position="163"/>
    </location>
</feature>
<dbReference type="GO" id="GO:0016020">
    <property type="term" value="C:membrane"/>
    <property type="evidence" value="ECO:0007669"/>
    <property type="project" value="UniProtKB-SubCell"/>
</dbReference>
<feature type="region of interest" description="Disordered" evidence="10">
    <location>
        <begin position="1"/>
        <end position="26"/>
    </location>
</feature>
<evidence type="ECO:0000256" key="7">
    <source>
        <dbReference type="ARBA" id="ARBA00022989"/>
    </source>
</evidence>
<keyword evidence="3" id="KW-0813">Transport</keyword>
<feature type="region of interest" description="Disordered" evidence="10">
    <location>
        <begin position="1216"/>
        <end position="1237"/>
    </location>
</feature>
<feature type="transmembrane region" description="Helical" evidence="11">
    <location>
        <begin position="522"/>
        <end position="539"/>
    </location>
</feature>
<dbReference type="CDD" id="cd00067">
    <property type="entry name" value="GAL4"/>
    <property type="match status" value="1"/>
</dbReference>
<dbReference type="GO" id="GO:0035673">
    <property type="term" value="F:oligopeptide transmembrane transporter activity"/>
    <property type="evidence" value="ECO:0007669"/>
    <property type="project" value="InterPro"/>
</dbReference>
<keyword evidence="6" id="KW-0653">Protein transport</keyword>
<evidence type="ECO:0000256" key="8">
    <source>
        <dbReference type="ARBA" id="ARBA00023136"/>
    </source>
</evidence>
<dbReference type="OrthoDB" id="3145928at2759"/>
<keyword evidence="4 11" id="KW-0812">Transmembrane</keyword>
<keyword evidence="14" id="KW-1185">Reference proteome</keyword>
<dbReference type="GO" id="GO:0008270">
    <property type="term" value="F:zinc ion binding"/>
    <property type="evidence" value="ECO:0007669"/>
    <property type="project" value="InterPro"/>
</dbReference>
<reference evidence="13 14" key="1">
    <citation type="submission" date="2014-02" db="EMBL/GenBank/DDBJ databases">
        <title>The genome sequence of Colletotrichum salicis CBS 607.94.</title>
        <authorList>
            <person name="Baroncelli R."/>
            <person name="Thon M.R."/>
        </authorList>
    </citation>
    <scope>NUCLEOTIDE SEQUENCE [LARGE SCALE GENOMIC DNA]</scope>
    <source>
        <strain evidence="13 14">CBS 607.94</strain>
    </source>
</reference>
<dbReference type="InterPro" id="IPR004648">
    <property type="entry name" value="Oligpept_transpt"/>
</dbReference>
<dbReference type="EMBL" id="JFFI01000201">
    <property type="protein sequence ID" value="KXH68905.1"/>
    <property type="molecule type" value="Genomic_DNA"/>
</dbReference>
<proteinExistence type="inferred from homology"/>
<dbReference type="InterPro" id="IPR001138">
    <property type="entry name" value="Zn2Cys6_DnaBD"/>
</dbReference>
<feature type="compositionally biased region" description="Low complexity" evidence="10">
    <location>
        <begin position="1216"/>
        <end position="1227"/>
    </location>
</feature>
<dbReference type="Proteomes" id="UP000070121">
    <property type="component" value="Unassembled WGS sequence"/>
</dbReference>
<evidence type="ECO:0000313" key="13">
    <source>
        <dbReference type="EMBL" id="KXH68905.1"/>
    </source>
</evidence>
<organism evidence="13 14">
    <name type="scientific">Colletotrichum salicis</name>
    <dbReference type="NCBI Taxonomy" id="1209931"/>
    <lineage>
        <taxon>Eukaryota</taxon>
        <taxon>Fungi</taxon>
        <taxon>Dikarya</taxon>
        <taxon>Ascomycota</taxon>
        <taxon>Pezizomycotina</taxon>
        <taxon>Sordariomycetes</taxon>
        <taxon>Hypocreomycetidae</taxon>
        <taxon>Glomerellales</taxon>
        <taxon>Glomerellaceae</taxon>
        <taxon>Colletotrichum</taxon>
        <taxon>Colletotrichum acutatum species complex</taxon>
    </lineage>
</organism>
<comment type="caution">
    <text evidence="13">The sequence shown here is derived from an EMBL/GenBank/DDBJ whole genome shotgun (WGS) entry which is preliminary data.</text>
</comment>
<evidence type="ECO:0000256" key="9">
    <source>
        <dbReference type="ARBA" id="ARBA00023242"/>
    </source>
</evidence>
<evidence type="ECO:0000256" key="6">
    <source>
        <dbReference type="ARBA" id="ARBA00022927"/>
    </source>
</evidence>
<feature type="transmembrane region" description="Helical" evidence="11">
    <location>
        <begin position="333"/>
        <end position="353"/>
    </location>
</feature>
<feature type="transmembrane region" description="Helical" evidence="11">
    <location>
        <begin position="593"/>
        <end position="609"/>
    </location>
</feature>
<dbReference type="PANTHER" id="PTHR22601">
    <property type="entry name" value="ISP4 LIKE PROTEIN"/>
    <property type="match status" value="1"/>
</dbReference>
<keyword evidence="9" id="KW-0539">Nucleus</keyword>
<dbReference type="Pfam" id="PF03169">
    <property type="entry name" value="OPT"/>
    <property type="match status" value="4"/>
</dbReference>
<name>A0A135V8J1_9PEZI</name>
<dbReference type="Pfam" id="PF11951">
    <property type="entry name" value="Fungal_trans_2"/>
    <property type="match status" value="1"/>
</dbReference>
<sequence>MGTINEKTGDTIDAVTPADANPQRDSFDEKVSIDDVARQLNANPEEVLEARELSRSLPFEEATESAERLVQQHGLDPNFPAGALERLKEFLANEDVFTNPDSHSREISEAKIEVSLLTNNSPYAEVRAVVDPHDDASMPVATIRPWTIGLFFVVFIAFVNQFFSVRQPSITLRAEVVQLLAYPVGKAAERWLPDVGFTLFGVRHSLNLGPFNKKEHMLISIMTSVGKTLPSSIYIKANHPVPGPFKKICNISRYRFFMAAFVAMFVWFWFPDYIFGALSLFNWIAWIARIAPNNFTLTAITSVNKGLGFNPIPTFDWNVATHVVQPLVVPFRVTFNTFIGVFLGGITIIGLYWTNAYNTAYLFINSNLMYNHFGSSYNVSKILDASSITMYYYFFAVYTAAFSYAILYHRHDIALCRNATCGAAHLLPYDTAYYETTAHFVRFKKEASTDFEDVHTRLMYNYPEVPEWWYLILDLTAIAFGVAAVAAWPTERFGYVTAAHALDFANDLKLAHYLKIPQRHTFAAQVVAIFVSTFVLRFGSLGARKVFGSGGIYTALLSAFPVGFALPFMFYYFQRKFPRTHWFAKIHPYNIAYMWPAFLPGWLSMIYLRQRYLASWSKYNYVLSAAFSTAIAIAGVIIFFAVSYHGFDQLVGQRLGEWMRIYCLHASQAAQGLIESRKVLSVSMQAREQEELFARALAYYRVLVAKHARGGSDHQPLPVILFAVTKEDTWTVKRPYPSSIRGLRYTRPMRLAGGEASSSNHNQAMTRSAHRKLSPLARLHFDPGRQPERGKMELYRRPPISIEFVAMSCGRSPPGTSGSKSRPSVQAKKGCTPCRIHRVKCDETRRACRRCSVTGKVCDGYDGEGGGSATHRPLLSLLKTSSISPSRCDTHAGFAELSFIDKLHFEWFVSRTTNQLPGVFNLPFWKTLVLQASSTEPAILYAVLALGAAHETTNTDACIVKREPSSPDTADPQDRLSLQYYNKSIYHLQRHLRTPSTESIRVVLVVCTVYICMEFMQKRYKTGFLHFRHSLQLLGSLLKSTAPTSSSDPTDDWFTDIIPRLDIQATLLTNEFYQGAGTKHTSSIWPPLPQLFQLVRDASQSLDGLLFRAYQLQKDGAAAGPAEDAANIFELLATQQTLRNELESWIQAFEVLKARTWNFVTDRERVAYGPLPIYHTMAYIIINTSLNPGNELIFDLYTTHFASVVASARQILESTSSASMPTPAAESSPEDCMHQTEHASDTGLVPPLFFTAVKCRVPRIRRQALELLLASQKQEGIWDAILSARIAKEVMRLEERGLYEGDVDEKRASPDFVIPILPGPPRIHKLWIEVPEEPRGDILLSIQRIFPDGKRETMGRKFHVEHDYWTSVPVTLRVATVTEQAK</sequence>
<feature type="domain" description="Zn(2)-C6 fungal-type" evidence="12">
    <location>
        <begin position="830"/>
        <end position="858"/>
    </location>
</feature>
<protein>
    <recommendedName>
        <fullName evidence="12">Zn(2)-C6 fungal-type domain-containing protein</fullName>
    </recommendedName>
</protein>
<dbReference type="SMART" id="SM00066">
    <property type="entry name" value="GAL4"/>
    <property type="match status" value="1"/>
</dbReference>
<dbReference type="GO" id="GO:0015031">
    <property type="term" value="P:protein transport"/>
    <property type="evidence" value="ECO:0007669"/>
    <property type="project" value="UniProtKB-KW"/>
</dbReference>
<evidence type="ECO:0000313" key="14">
    <source>
        <dbReference type="Proteomes" id="UP000070121"/>
    </source>
</evidence>
<comment type="similarity">
    <text evidence="2">Belongs to the oligopeptide OPT transporter family.</text>
</comment>
<dbReference type="InterPro" id="IPR021858">
    <property type="entry name" value="Fun_TF"/>
</dbReference>
<gene>
    <name evidence="13" type="ORF">CSAL01_04054</name>
</gene>
<comment type="subcellular location">
    <subcellularLocation>
        <location evidence="1">Membrane</location>
        <topology evidence="1">Multi-pass membrane protein</topology>
    </subcellularLocation>
</comment>
<dbReference type="InterPro" id="IPR004813">
    <property type="entry name" value="OPT"/>
</dbReference>
<dbReference type="InterPro" id="IPR036864">
    <property type="entry name" value="Zn2-C6_fun-type_DNA-bd_sf"/>
</dbReference>
<evidence type="ECO:0000256" key="3">
    <source>
        <dbReference type="ARBA" id="ARBA00022448"/>
    </source>
</evidence>
<dbReference type="PROSITE" id="PS50048">
    <property type="entry name" value="ZN2_CY6_FUNGAL_2"/>
    <property type="match status" value="1"/>
</dbReference>
<keyword evidence="8 11" id="KW-0472">Membrane</keyword>
<feature type="transmembrane region" description="Helical" evidence="11">
    <location>
        <begin position="551"/>
        <end position="573"/>
    </location>
</feature>
<feature type="transmembrane region" description="Helical" evidence="11">
    <location>
        <begin position="468"/>
        <end position="488"/>
    </location>
</feature>
<evidence type="ECO:0000259" key="12">
    <source>
        <dbReference type="PROSITE" id="PS50048"/>
    </source>
</evidence>
<evidence type="ECO:0000256" key="2">
    <source>
        <dbReference type="ARBA" id="ARBA00008807"/>
    </source>
</evidence>
<evidence type="ECO:0000256" key="4">
    <source>
        <dbReference type="ARBA" id="ARBA00022692"/>
    </source>
</evidence>
<keyword evidence="7 11" id="KW-1133">Transmembrane helix</keyword>
<feature type="transmembrane region" description="Helical" evidence="11">
    <location>
        <begin position="621"/>
        <end position="644"/>
    </location>
</feature>
<accession>A0A135V8J1</accession>